<dbReference type="SUPFAM" id="SSF47384">
    <property type="entry name" value="Homodimeric domain of signal transducing histidine kinase"/>
    <property type="match status" value="1"/>
</dbReference>
<proteinExistence type="predicted"/>
<keyword evidence="6 14" id="KW-0812">Transmembrane</keyword>
<name>A0A4R2C4S6_SHIGR</name>
<dbReference type="GO" id="GO:0005524">
    <property type="term" value="F:ATP binding"/>
    <property type="evidence" value="ECO:0007669"/>
    <property type="project" value="UniProtKB-KW"/>
</dbReference>
<dbReference type="CDD" id="cd16922">
    <property type="entry name" value="HATPase_EvgS-ArcB-TorS-like"/>
    <property type="match status" value="1"/>
</dbReference>
<dbReference type="Gene3D" id="1.20.120.160">
    <property type="entry name" value="HPT domain"/>
    <property type="match status" value="1"/>
</dbReference>
<comment type="caution">
    <text evidence="18">The sequence shown here is derived from an EMBL/GenBank/DDBJ whole genome shotgun (WGS) entry which is preliminary data.</text>
</comment>
<feature type="transmembrane region" description="Helical" evidence="14">
    <location>
        <begin position="20"/>
        <end position="38"/>
    </location>
</feature>
<dbReference type="EC" id="2.7.13.3" evidence="3"/>
<dbReference type="InterPro" id="IPR003661">
    <property type="entry name" value="HisK_dim/P_dom"/>
</dbReference>
<keyword evidence="10" id="KW-0902">Two-component regulatory system</keyword>
<evidence type="ECO:0000256" key="13">
    <source>
        <dbReference type="PROSITE-ProRule" id="PRU00169"/>
    </source>
</evidence>
<dbReference type="InterPro" id="IPR008207">
    <property type="entry name" value="Sig_transdc_His_kin_Hpt_dom"/>
</dbReference>
<dbReference type="Pfam" id="PF00072">
    <property type="entry name" value="Response_reg"/>
    <property type="match status" value="1"/>
</dbReference>
<dbReference type="CDD" id="cd17546">
    <property type="entry name" value="REC_hyHK_CKI1_RcsC-like"/>
    <property type="match status" value="1"/>
</dbReference>
<reference evidence="18 19" key="1">
    <citation type="submission" date="2019-03" db="EMBL/GenBank/DDBJ databases">
        <title>Genomic Encyclopedia of Type Strains, Phase IV (KMG-IV): sequencing the most valuable type-strain genomes for metagenomic binning, comparative biology and taxonomic classification.</title>
        <authorList>
            <person name="Goeker M."/>
        </authorList>
    </citation>
    <scope>NUCLEOTIDE SEQUENCE [LARGE SCALE GENOMIC DNA]</scope>
    <source>
        <strain evidence="18 19">DSM 18401</strain>
    </source>
</reference>
<feature type="modified residue" description="Phosphohistidine" evidence="12">
    <location>
        <position position="689"/>
    </location>
</feature>
<feature type="domain" description="Response regulatory" evidence="16">
    <location>
        <begin position="496"/>
        <end position="613"/>
    </location>
</feature>
<dbReference type="RefSeq" id="WP_133036746.1">
    <property type="nucleotide sequence ID" value="NZ_BAABEI010000014.1"/>
</dbReference>
<dbReference type="AlphaFoldDB" id="A0A4R2C4S6"/>
<feature type="transmembrane region" description="Helical" evidence="14">
    <location>
        <begin position="194"/>
        <end position="212"/>
    </location>
</feature>
<dbReference type="SMART" id="SM00448">
    <property type="entry name" value="REC"/>
    <property type="match status" value="1"/>
</dbReference>
<evidence type="ECO:0000256" key="7">
    <source>
        <dbReference type="ARBA" id="ARBA00022741"/>
    </source>
</evidence>
<dbReference type="InterPro" id="IPR003594">
    <property type="entry name" value="HATPase_dom"/>
</dbReference>
<evidence type="ECO:0000256" key="12">
    <source>
        <dbReference type="PROSITE-ProRule" id="PRU00110"/>
    </source>
</evidence>
<evidence type="ECO:0000256" key="4">
    <source>
        <dbReference type="ARBA" id="ARBA00022475"/>
    </source>
</evidence>
<dbReference type="InterPro" id="IPR036097">
    <property type="entry name" value="HisK_dim/P_sf"/>
</dbReference>
<dbReference type="Gene3D" id="3.40.50.2300">
    <property type="match status" value="1"/>
</dbReference>
<dbReference type="InterPro" id="IPR036641">
    <property type="entry name" value="HPT_dom_sf"/>
</dbReference>
<keyword evidence="8" id="KW-0067">ATP-binding</keyword>
<dbReference type="GO" id="GO:0000155">
    <property type="term" value="F:phosphorelay sensor kinase activity"/>
    <property type="evidence" value="ECO:0007669"/>
    <property type="project" value="InterPro"/>
</dbReference>
<evidence type="ECO:0000256" key="10">
    <source>
        <dbReference type="ARBA" id="ARBA00023012"/>
    </source>
</evidence>
<evidence type="ECO:0000256" key="6">
    <source>
        <dbReference type="ARBA" id="ARBA00022692"/>
    </source>
</evidence>
<dbReference type="InterPro" id="IPR005467">
    <property type="entry name" value="His_kinase_dom"/>
</dbReference>
<organism evidence="18 19">
    <name type="scientific">Shinella granuli</name>
    <dbReference type="NCBI Taxonomy" id="323621"/>
    <lineage>
        <taxon>Bacteria</taxon>
        <taxon>Pseudomonadati</taxon>
        <taxon>Pseudomonadota</taxon>
        <taxon>Alphaproteobacteria</taxon>
        <taxon>Hyphomicrobiales</taxon>
        <taxon>Rhizobiaceae</taxon>
        <taxon>Shinella</taxon>
    </lineage>
</organism>
<evidence type="ECO:0000259" key="15">
    <source>
        <dbReference type="PROSITE" id="PS50109"/>
    </source>
</evidence>
<sequence>MKNRARHSGDVIRKVSKLTAVLQLFSVGLLLGLAFLLADISNRYATLQGGIRENALWSVYQLDRETRRLHELLHLSLAKNDLQLVTLKNIATRYDILYSRISILEKTNFENQFALDKAVDEKVAEIKQAVFGVVGTFDAIAARKPVDERILTEIDAILEKAATKTEELLLHTNNAISVARAENRAEVLGMQIKTGLLIALLVCCVLFLIITLRRQLRSVKRAGLDLEDLTNKLVESYQAAEAGNRAKSQFMATIGHEIRTPLNAILGTAELLELAPLPPEILPGVQTIRRSGGALLEIINEILDFAKIEHNRIEVDLRPVDIKSLVESTLDMIRDRALEHGNRIELVVLDAFAAPVVETDPTRLRQVMLNLLSNAVKFTKDGTVTLGVAEMVSAGTLRLRVEIRDTGIGISQSSMDKLFRPFSQVDASISREYGGTGLGLTICKQIIDAMGGQIGVQSVVDEGSTFWFEIPVAKASLPLEMEIKDNDAQLTLPRLKVLLIEDNLVNQQVAAGFLRHLGQHVSIANDGLEGVQMAETEDFNLVLMDMQMPRMDGIEATRRMRVIPGKPAELPIIAMTANASEDDRRLCVDAGMSDFQSKPVTMTQLRSIIARTRKITKEQASSSDFTPETVSTTDSDAFAARRAEMVEALGEDVFHELLASFFHDAAGVLAHLRGALAEGDEEKSDHLLHTLKGAAASVGLTEVASKSQEFRTSVLTAGRIQDLERIVKDNQKRYAA</sequence>
<dbReference type="Gene3D" id="1.10.287.130">
    <property type="match status" value="1"/>
</dbReference>
<protein>
    <recommendedName>
        <fullName evidence="3">histidine kinase</fullName>
        <ecNumber evidence="3">2.7.13.3</ecNumber>
    </recommendedName>
</protein>
<dbReference type="PANTHER" id="PTHR45339:SF1">
    <property type="entry name" value="HYBRID SIGNAL TRANSDUCTION HISTIDINE KINASE J"/>
    <property type="match status" value="1"/>
</dbReference>
<keyword evidence="5 13" id="KW-0597">Phosphoprotein</keyword>
<evidence type="ECO:0000256" key="11">
    <source>
        <dbReference type="ARBA" id="ARBA00023136"/>
    </source>
</evidence>
<dbReference type="SUPFAM" id="SSF52172">
    <property type="entry name" value="CheY-like"/>
    <property type="match status" value="1"/>
</dbReference>
<dbReference type="Gene3D" id="3.30.565.10">
    <property type="entry name" value="Histidine kinase-like ATPase, C-terminal domain"/>
    <property type="match status" value="1"/>
</dbReference>
<accession>A0A4R2C4S6</accession>
<dbReference type="Pfam" id="PF02518">
    <property type="entry name" value="HATPase_c"/>
    <property type="match status" value="1"/>
</dbReference>
<feature type="domain" description="Histidine kinase" evidence="15">
    <location>
        <begin position="253"/>
        <end position="474"/>
    </location>
</feature>
<dbReference type="CDD" id="cd00082">
    <property type="entry name" value="HisKA"/>
    <property type="match status" value="1"/>
</dbReference>
<keyword evidence="9 14" id="KW-1133">Transmembrane helix</keyword>
<dbReference type="SUPFAM" id="SSF47226">
    <property type="entry name" value="Histidine-containing phosphotransfer domain, HPT domain"/>
    <property type="match status" value="1"/>
</dbReference>
<evidence type="ECO:0000313" key="19">
    <source>
        <dbReference type="Proteomes" id="UP000295351"/>
    </source>
</evidence>
<dbReference type="SUPFAM" id="SSF55874">
    <property type="entry name" value="ATPase domain of HSP90 chaperone/DNA topoisomerase II/histidine kinase"/>
    <property type="match status" value="1"/>
</dbReference>
<dbReference type="PROSITE" id="PS50110">
    <property type="entry name" value="RESPONSE_REGULATORY"/>
    <property type="match status" value="1"/>
</dbReference>
<keyword evidence="4" id="KW-1003">Cell membrane</keyword>
<dbReference type="GO" id="GO:0005886">
    <property type="term" value="C:plasma membrane"/>
    <property type="evidence" value="ECO:0007669"/>
    <property type="project" value="UniProtKB-SubCell"/>
</dbReference>
<evidence type="ECO:0000259" key="16">
    <source>
        <dbReference type="PROSITE" id="PS50110"/>
    </source>
</evidence>
<evidence type="ECO:0000259" key="17">
    <source>
        <dbReference type="PROSITE" id="PS50894"/>
    </source>
</evidence>
<dbReference type="PROSITE" id="PS50109">
    <property type="entry name" value="HIS_KIN"/>
    <property type="match status" value="1"/>
</dbReference>
<comment type="subcellular location">
    <subcellularLocation>
        <location evidence="2">Cell membrane</location>
        <topology evidence="2">Multi-pass membrane protein</topology>
    </subcellularLocation>
</comment>
<evidence type="ECO:0000256" key="14">
    <source>
        <dbReference type="SAM" id="Phobius"/>
    </source>
</evidence>
<evidence type="ECO:0000256" key="1">
    <source>
        <dbReference type="ARBA" id="ARBA00000085"/>
    </source>
</evidence>
<dbReference type="PRINTS" id="PR00344">
    <property type="entry name" value="BCTRLSENSOR"/>
</dbReference>
<comment type="catalytic activity">
    <reaction evidence="1">
        <text>ATP + protein L-histidine = ADP + protein N-phospho-L-histidine.</text>
        <dbReference type="EC" id="2.7.13.3"/>
    </reaction>
</comment>
<dbReference type="FunFam" id="3.30.565.10:FF:000010">
    <property type="entry name" value="Sensor histidine kinase RcsC"/>
    <property type="match status" value="1"/>
</dbReference>
<evidence type="ECO:0000256" key="5">
    <source>
        <dbReference type="ARBA" id="ARBA00022553"/>
    </source>
</evidence>
<dbReference type="PROSITE" id="PS50894">
    <property type="entry name" value="HPT"/>
    <property type="match status" value="1"/>
</dbReference>
<keyword evidence="11 14" id="KW-0472">Membrane</keyword>
<dbReference type="Proteomes" id="UP000295351">
    <property type="component" value="Unassembled WGS sequence"/>
</dbReference>
<dbReference type="InterPro" id="IPR001789">
    <property type="entry name" value="Sig_transdc_resp-reg_receiver"/>
</dbReference>
<dbReference type="InterPro" id="IPR004358">
    <property type="entry name" value="Sig_transdc_His_kin-like_C"/>
</dbReference>
<evidence type="ECO:0000256" key="8">
    <source>
        <dbReference type="ARBA" id="ARBA00022840"/>
    </source>
</evidence>
<dbReference type="SMART" id="SM00388">
    <property type="entry name" value="HisKA"/>
    <property type="match status" value="1"/>
</dbReference>
<dbReference type="InterPro" id="IPR036890">
    <property type="entry name" value="HATPase_C_sf"/>
</dbReference>
<dbReference type="Pfam" id="PF00512">
    <property type="entry name" value="HisKA"/>
    <property type="match status" value="1"/>
</dbReference>
<dbReference type="Pfam" id="PF01627">
    <property type="entry name" value="Hpt"/>
    <property type="match status" value="1"/>
</dbReference>
<keyword evidence="19" id="KW-1185">Reference proteome</keyword>
<dbReference type="CDD" id="cd00088">
    <property type="entry name" value="HPT"/>
    <property type="match status" value="1"/>
</dbReference>
<dbReference type="InterPro" id="IPR011006">
    <property type="entry name" value="CheY-like_superfamily"/>
</dbReference>
<gene>
    <name evidence="18" type="ORF">EV665_13230</name>
</gene>
<keyword evidence="7" id="KW-0547">Nucleotide-binding</keyword>
<feature type="domain" description="HPt" evidence="17">
    <location>
        <begin position="650"/>
        <end position="736"/>
    </location>
</feature>
<evidence type="ECO:0000256" key="3">
    <source>
        <dbReference type="ARBA" id="ARBA00012438"/>
    </source>
</evidence>
<dbReference type="SMART" id="SM00387">
    <property type="entry name" value="HATPase_c"/>
    <property type="match status" value="1"/>
</dbReference>
<feature type="modified residue" description="4-aspartylphosphate" evidence="13">
    <location>
        <position position="545"/>
    </location>
</feature>
<evidence type="ECO:0000256" key="9">
    <source>
        <dbReference type="ARBA" id="ARBA00022989"/>
    </source>
</evidence>
<evidence type="ECO:0000256" key="2">
    <source>
        <dbReference type="ARBA" id="ARBA00004651"/>
    </source>
</evidence>
<dbReference type="PANTHER" id="PTHR45339">
    <property type="entry name" value="HYBRID SIGNAL TRANSDUCTION HISTIDINE KINASE J"/>
    <property type="match status" value="1"/>
</dbReference>
<evidence type="ECO:0000313" key="18">
    <source>
        <dbReference type="EMBL" id="TCN34745.1"/>
    </source>
</evidence>
<dbReference type="EMBL" id="SLVX01000032">
    <property type="protein sequence ID" value="TCN34745.1"/>
    <property type="molecule type" value="Genomic_DNA"/>
</dbReference>